<keyword evidence="2" id="KW-1185">Reference proteome</keyword>
<comment type="caution">
    <text evidence="1">The sequence shown here is derived from an EMBL/GenBank/DDBJ whole genome shotgun (WGS) entry which is preliminary data.</text>
</comment>
<protein>
    <submittedName>
        <fullName evidence="1">Uncharacterized protein</fullName>
    </submittedName>
</protein>
<proteinExistence type="predicted"/>
<name>A0ACB9S2X5_9MYRT</name>
<organism evidence="1 2">
    <name type="scientific">Melastoma candidum</name>
    <dbReference type="NCBI Taxonomy" id="119954"/>
    <lineage>
        <taxon>Eukaryota</taxon>
        <taxon>Viridiplantae</taxon>
        <taxon>Streptophyta</taxon>
        <taxon>Embryophyta</taxon>
        <taxon>Tracheophyta</taxon>
        <taxon>Spermatophyta</taxon>
        <taxon>Magnoliopsida</taxon>
        <taxon>eudicotyledons</taxon>
        <taxon>Gunneridae</taxon>
        <taxon>Pentapetalae</taxon>
        <taxon>rosids</taxon>
        <taxon>malvids</taxon>
        <taxon>Myrtales</taxon>
        <taxon>Melastomataceae</taxon>
        <taxon>Melastomatoideae</taxon>
        <taxon>Melastomateae</taxon>
        <taxon>Melastoma</taxon>
    </lineage>
</organism>
<dbReference type="EMBL" id="CM042881">
    <property type="protein sequence ID" value="KAI4385525.1"/>
    <property type="molecule type" value="Genomic_DNA"/>
</dbReference>
<dbReference type="Proteomes" id="UP001057402">
    <property type="component" value="Chromosome 2"/>
</dbReference>
<evidence type="ECO:0000313" key="1">
    <source>
        <dbReference type="EMBL" id="KAI4385525.1"/>
    </source>
</evidence>
<accession>A0ACB9S2X5</accession>
<evidence type="ECO:0000313" key="2">
    <source>
        <dbReference type="Proteomes" id="UP001057402"/>
    </source>
</evidence>
<gene>
    <name evidence="1" type="ORF">MLD38_003539</name>
</gene>
<sequence>MEFSPVSRESLSTDEDTMEDDLGGEDEEEDAGRGEGEDKELDEDVDSAAGSDHFDILELGDPGTEFCRVGDVTCSLPFELYDLDGLEGILSVDVWNEVLSEEERFGLTKYLPDMDHETFMVTLKEIFTGCNVHFGSPVQKLFEVLKGGLCEPRVALYREGIYSFQKRQHYHLLRRHQNVVVKNLCQMRDAWENYKGYSIKEKLRVLNIMKSQRSLTGEKEYVEAHLSAEDEKNFLKAATNSIYKAATTFDFPRESPYLVTEPLYEKHNLRQIMKSSRSNMPLMKKLGSNFRYTNHDFDKKPTSYGSRACPKQSEGTRLDRVVVPRMRDKLKGLNEAGRPICGGIPGVDPSISRNSFMDRIAAPKSGKKHSRFRGDDYEDDDFVGLPVSSNGNAHMFGRGELLGKSSATVISSSMLQNVKASSDRAKNGMPPRNIQGFPDEDQMMLVRSKARQVQLKGNQIESSDLSNDIENLPIDMQFDGKTRDGREKKWAAKREMYDFDYNHVMGSSTELNYGILPSKIRDKYSQRKARGGSGRDSREEVGVSRGKAIMSDHDITESDSFEVSDDENNNPLMGSKLVFPGGFSEVSTHALSRPRKNSMKKSSKESARASEGITHAYKDDFGPGLHVQFSPEENDSLKRKKKGKVHGNFSGRELAKDMNGDCFGGSDYHDMSRLYQNNGFLGQEPGDSPQMSSIKSYPDDVKLRQRVSRADFVADEVELVEERHPVANDELYRQKRKGKNIVPSDRLDGSEATFMSCSLVTKKRKLKERIAVGDGKNEDDLELHQVEESSRMTKNKRKKLDPDLALSGKGTPEMSAVGTPVAEVEMEPEIIPKKKTFTLITPTVHTGFSFSIIHLLSAVRMALVTMLLEDSLNVGKSAEDEMEKCDSTDGAVASQVDVGAPDLVQSATANVPSLSIQEIVNRVRSNPGDPCILETQEPLQDLVRGVLKIFQMKSAPLGAKGWKSLVVFEKSTKSWSWVGPVSSSPSDLDAVEEMTSPEAWGLPQKMMVKLVDAFANWLKNSQETLQQIGSLPPPPPALMEFNSDEKERFRDLRAQKSHSTISPSSDEIRDYFRQEEVLRYSIPDRAFSYTAADGKKSIVAPLRRCGGKPTSKARDHFMLKKDRPPHVTVLCLVRDATARLPGSIGTRADVCTLIRDSQFIVEDVSDAQVNQVVSGALDRLHYERDPCVQFDSERKLWKYLHREREEEDFEDDGTSSTKKWRRPKKEGTEQSDQGVVTTADQQWSEEQTGPELCSNLNVESLYPDNEMAGILLEADIRPVVDVVAVNGCMDNENASHDDQSGLWGGLDYDPPRENKLPCQENSTNNDFDDETFGQDHAELLDTGLL</sequence>
<reference evidence="2" key="1">
    <citation type="journal article" date="2023" name="Front. Plant Sci.">
        <title>Chromosomal-level genome assembly of Melastoma candidum provides insights into trichome evolution.</title>
        <authorList>
            <person name="Zhong Y."/>
            <person name="Wu W."/>
            <person name="Sun C."/>
            <person name="Zou P."/>
            <person name="Liu Y."/>
            <person name="Dai S."/>
            <person name="Zhou R."/>
        </authorList>
    </citation>
    <scope>NUCLEOTIDE SEQUENCE [LARGE SCALE GENOMIC DNA]</scope>
</reference>